<evidence type="ECO:0000313" key="4">
    <source>
        <dbReference type="EMBL" id="GAA4837102.1"/>
    </source>
</evidence>
<dbReference type="Gene3D" id="3.60.15.10">
    <property type="entry name" value="Ribonuclease Z/Hydroxyacylglutathione hydrolase-like"/>
    <property type="match status" value="1"/>
</dbReference>
<feature type="domain" description="Metallo-beta-lactamase" evidence="3">
    <location>
        <begin position="7"/>
        <end position="192"/>
    </location>
</feature>
<dbReference type="InterPro" id="IPR022877">
    <property type="entry name" value="UPF0173"/>
</dbReference>
<sequence>MKITYYGHSCFGVEVMGKYLLFDPFITPNELAKNIDIQKIPADYILLSHGHGDHVADVVPIANNTRAQVIGVYEVVGWFQEKHGIENIMGMNTGGHVTLSENIQIKLINAVHSSSMPDGSYGGNPVGFVISSPEGTFYYAGDTALSFDMKLIPMEFSIDFAFLPIGDFYTMGINDAVQAAQYIETKQVIGMHYDTMPVIKIDRGNAIEAFQQQEIQLHLPSIGDSIQL</sequence>
<comment type="similarity">
    <text evidence="2">Belongs to the UPF0173 family.</text>
</comment>
<dbReference type="HAMAP" id="MF_00457">
    <property type="entry name" value="UPF0173"/>
    <property type="match status" value="1"/>
</dbReference>
<dbReference type="PANTHER" id="PTHR43546">
    <property type="entry name" value="UPF0173 METAL-DEPENDENT HYDROLASE MJ1163-RELATED"/>
    <property type="match status" value="1"/>
</dbReference>
<dbReference type="RefSeq" id="WP_345371916.1">
    <property type="nucleotide sequence ID" value="NZ_BAABJX010000033.1"/>
</dbReference>
<dbReference type="SUPFAM" id="SSF56281">
    <property type="entry name" value="Metallo-hydrolase/oxidoreductase"/>
    <property type="match status" value="1"/>
</dbReference>
<dbReference type="SMART" id="SM00849">
    <property type="entry name" value="Lactamase_B"/>
    <property type="match status" value="1"/>
</dbReference>
<protein>
    <recommendedName>
        <fullName evidence="2">UPF0173 metal-dependent hydrolase GCM10023331_22940</fullName>
    </recommendedName>
</protein>
<dbReference type="InterPro" id="IPR036866">
    <property type="entry name" value="RibonucZ/Hydroxyglut_hydro"/>
</dbReference>
<dbReference type="Proteomes" id="UP001500298">
    <property type="component" value="Unassembled WGS sequence"/>
</dbReference>
<dbReference type="EMBL" id="BAABJX010000033">
    <property type="protein sequence ID" value="GAA4837102.1"/>
    <property type="molecule type" value="Genomic_DNA"/>
</dbReference>
<dbReference type="GO" id="GO:0016787">
    <property type="term" value="F:hydrolase activity"/>
    <property type="evidence" value="ECO:0007669"/>
    <property type="project" value="UniProtKB-KW"/>
</dbReference>
<evidence type="ECO:0000256" key="1">
    <source>
        <dbReference type="ARBA" id="ARBA00022801"/>
    </source>
</evidence>
<comment type="caution">
    <text evidence="4">The sequence shown here is derived from an EMBL/GenBank/DDBJ whole genome shotgun (WGS) entry which is preliminary data.</text>
</comment>
<dbReference type="Pfam" id="PF13483">
    <property type="entry name" value="Lactamase_B_3"/>
    <property type="match status" value="1"/>
</dbReference>
<evidence type="ECO:0000256" key="2">
    <source>
        <dbReference type="HAMAP-Rule" id="MF_00457"/>
    </source>
</evidence>
<dbReference type="PANTHER" id="PTHR43546:SF3">
    <property type="entry name" value="UPF0173 METAL-DEPENDENT HYDROLASE MJ1163"/>
    <property type="match status" value="1"/>
</dbReference>
<dbReference type="NCBIfam" id="NF001911">
    <property type="entry name" value="PRK00685.1"/>
    <property type="match status" value="1"/>
</dbReference>
<keyword evidence="5" id="KW-1185">Reference proteome</keyword>
<reference evidence="5" key="1">
    <citation type="journal article" date="2019" name="Int. J. Syst. Evol. Microbiol.">
        <title>The Global Catalogue of Microorganisms (GCM) 10K type strain sequencing project: providing services to taxonomists for standard genome sequencing and annotation.</title>
        <authorList>
            <consortium name="The Broad Institute Genomics Platform"/>
            <consortium name="The Broad Institute Genome Sequencing Center for Infectious Disease"/>
            <person name="Wu L."/>
            <person name="Ma J."/>
        </authorList>
    </citation>
    <scope>NUCLEOTIDE SEQUENCE [LARGE SCALE GENOMIC DNA]</scope>
    <source>
        <strain evidence="5">JCM 18326</strain>
    </source>
</reference>
<dbReference type="InterPro" id="IPR050114">
    <property type="entry name" value="UPF0173_UPF0282_UlaG_hydrolase"/>
</dbReference>
<proteinExistence type="inferred from homology"/>
<accession>A0ABP9DBP3</accession>
<name>A0ABP9DBP3_9BACT</name>
<gene>
    <name evidence="4" type="ORF">GCM10023331_22940</name>
</gene>
<evidence type="ECO:0000259" key="3">
    <source>
        <dbReference type="SMART" id="SM00849"/>
    </source>
</evidence>
<dbReference type="InterPro" id="IPR001279">
    <property type="entry name" value="Metallo-B-lactamas"/>
</dbReference>
<keyword evidence="1 2" id="KW-0378">Hydrolase</keyword>
<evidence type="ECO:0000313" key="5">
    <source>
        <dbReference type="Proteomes" id="UP001500298"/>
    </source>
</evidence>
<organism evidence="4 5">
    <name type="scientific">Algivirga pacifica</name>
    <dbReference type="NCBI Taxonomy" id="1162670"/>
    <lineage>
        <taxon>Bacteria</taxon>
        <taxon>Pseudomonadati</taxon>
        <taxon>Bacteroidota</taxon>
        <taxon>Cytophagia</taxon>
        <taxon>Cytophagales</taxon>
        <taxon>Flammeovirgaceae</taxon>
        <taxon>Algivirga</taxon>
    </lineage>
</organism>